<evidence type="ECO:0000256" key="1">
    <source>
        <dbReference type="ARBA" id="ARBA00004123"/>
    </source>
</evidence>
<evidence type="ECO:0000256" key="4">
    <source>
        <dbReference type="ARBA" id="ARBA00023242"/>
    </source>
</evidence>
<comment type="subcellular location">
    <subcellularLocation>
        <location evidence="1">Nucleus</location>
    </subcellularLocation>
</comment>
<protein>
    <submittedName>
        <fullName evidence="6">Uncharacterized protein</fullName>
    </submittedName>
</protein>
<dbReference type="EMBL" id="VJMJ01000313">
    <property type="protein sequence ID" value="KAF0723240.1"/>
    <property type="molecule type" value="Genomic_DNA"/>
</dbReference>
<dbReference type="GO" id="GO:0005634">
    <property type="term" value="C:nucleus"/>
    <property type="evidence" value="ECO:0007669"/>
    <property type="project" value="UniProtKB-SubCell"/>
</dbReference>
<dbReference type="VEuPathDB" id="FungiDB:AeMF1_014529"/>
<evidence type="ECO:0000313" key="7">
    <source>
        <dbReference type="Proteomes" id="UP000481153"/>
    </source>
</evidence>
<accession>A0A6G0WAF7</accession>
<dbReference type="PANTHER" id="PTHR11380">
    <property type="entry name" value="TRANSCRIPTION INITIATION FACTOR TFIID/SUPT3-RELATED"/>
    <property type="match status" value="1"/>
</dbReference>
<evidence type="ECO:0000256" key="5">
    <source>
        <dbReference type="SAM" id="MobiDB-lite"/>
    </source>
</evidence>
<dbReference type="PANTHER" id="PTHR11380:SF5">
    <property type="entry name" value="TRANSCRIPTION INITIATION FACTOR TFIID SUBUNIT 13"/>
    <property type="match status" value="1"/>
</dbReference>
<name>A0A6G0WAF7_9STRA</name>
<dbReference type="Proteomes" id="UP000481153">
    <property type="component" value="Unassembled WGS sequence"/>
</dbReference>
<evidence type="ECO:0000313" key="6">
    <source>
        <dbReference type="EMBL" id="KAF0723240.1"/>
    </source>
</evidence>
<dbReference type="GO" id="GO:0006366">
    <property type="term" value="P:transcription by RNA polymerase II"/>
    <property type="evidence" value="ECO:0007669"/>
    <property type="project" value="InterPro"/>
</dbReference>
<gene>
    <name evidence="6" type="ORF">Ae201684_017856</name>
</gene>
<evidence type="ECO:0000256" key="2">
    <source>
        <dbReference type="ARBA" id="ARBA00023015"/>
    </source>
</evidence>
<reference evidence="6 7" key="1">
    <citation type="submission" date="2019-07" db="EMBL/GenBank/DDBJ databases">
        <title>Genomics analysis of Aphanomyces spp. identifies a new class of oomycete effector associated with host adaptation.</title>
        <authorList>
            <person name="Gaulin E."/>
        </authorList>
    </citation>
    <scope>NUCLEOTIDE SEQUENCE [LARGE SCALE GENOMIC DNA]</scope>
    <source>
        <strain evidence="6 7">ATCC 201684</strain>
    </source>
</reference>
<comment type="caution">
    <text evidence="6">The sequence shown here is derived from an EMBL/GenBank/DDBJ whole genome shotgun (WGS) entry which is preliminary data.</text>
</comment>
<keyword evidence="2" id="KW-0805">Transcription regulation</keyword>
<feature type="region of interest" description="Disordered" evidence="5">
    <location>
        <begin position="376"/>
        <end position="411"/>
    </location>
</feature>
<keyword evidence="7" id="KW-1185">Reference proteome</keyword>
<evidence type="ECO:0000256" key="3">
    <source>
        <dbReference type="ARBA" id="ARBA00023163"/>
    </source>
</evidence>
<dbReference type="InterPro" id="IPR003195">
    <property type="entry name" value="TFIID_TAF13"/>
</dbReference>
<dbReference type="AlphaFoldDB" id="A0A6G0WAF7"/>
<keyword evidence="4" id="KW-0539">Nucleus</keyword>
<feature type="compositionally biased region" description="Acidic residues" evidence="5">
    <location>
        <begin position="82"/>
        <end position="91"/>
    </location>
</feature>
<keyword evidence="3" id="KW-0804">Transcription</keyword>
<feature type="region of interest" description="Disordered" evidence="5">
    <location>
        <begin position="61"/>
        <end position="124"/>
    </location>
</feature>
<proteinExistence type="predicted"/>
<sequence>MCLPIKMEEEYGLRDLATLPLLEQVHRLLHAIAMKYPYKETTAWKTLPLDDKRRILQYIKDNKPNAGGIQPKAPPRPPPDTTQDDNYDDEGSSNVEKVETTPAPIDEDSVLPEYTPASDQTPNAAADPYLASLKKTTESSHGSPSYNMQWKVIQDLSRLGPCACGITHESSANDAVLTEVKVMMVTFGDIDPPCETTAKAVQAIVKRQIRAILNASSLQQYSLLDFTQLFPDEAMYYGRWKDFKSQTKEDEEPDDDLSDDLVDELDMFASYENMELNAFQKYFLERMKFADKRTRVMDQTTYLDFSRKRTSNFMQKVKGFLQWLELPPCSKASLEFLNFVVYNKIGRLVEETIKRKHQGQLAELKTPLMEVDVTSVVETEPDPMPPQVLSKKRKDDPPPSTAPAPRLKRLR</sequence>
<organism evidence="6 7">
    <name type="scientific">Aphanomyces euteiches</name>
    <dbReference type="NCBI Taxonomy" id="100861"/>
    <lineage>
        <taxon>Eukaryota</taxon>
        <taxon>Sar</taxon>
        <taxon>Stramenopiles</taxon>
        <taxon>Oomycota</taxon>
        <taxon>Saprolegniomycetes</taxon>
        <taxon>Saprolegniales</taxon>
        <taxon>Verrucalvaceae</taxon>
        <taxon>Aphanomyces</taxon>
    </lineage>
</organism>